<keyword evidence="5" id="KW-0819">tRNA processing</keyword>
<protein>
    <recommendedName>
        <fullName evidence="3">tRNA threonylcarbamoyladenosine biosynthesis protein TsaE</fullName>
    </recommendedName>
    <alternativeName>
        <fullName evidence="10">t(6)A37 threonylcarbamoyladenosine biosynthesis protein TsaE</fullName>
    </alternativeName>
</protein>
<keyword evidence="7" id="KW-0547">Nucleotide-binding</keyword>
<evidence type="ECO:0000256" key="9">
    <source>
        <dbReference type="ARBA" id="ARBA00022842"/>
    </source>
</evidence>
<evidence type="ECO:0000256" key="3">
    <source>
        <dbReference type="ARBA" id="ARBA00019010"/>
    </source>
</evidence>
<evidence type="ECO:0000256" key="4">
    <source>
        <dbReference type="ARBA" id="ARBA00022490"/>
    </source>
</evidence>
<dbReference type="InterPro" id="IPR003442">
    <property type="entry name" value="T6A_TsaE"/>
</dbReference>
<evidence type="ECO:0000313" key="11">
    <source>
        <dbReference type="EMBL" id="MCV9389176.1"/>
    </source>
</evidence>
<dbReference type="EMBL" id="JAOYOD010000001">
    <property type="protein sequence ID" value="MCV9389176.1"/>
    <property type="molecule type" value="Genomic_DNA"/>
</dbReference>
<organism evidence="11 12">
    <name type="scientific">Reichenbachiella ulvae</name>
    <dbReference type="NCBI Taxonomy" id="2980104"/>
    <lineage>
        <taxon>Bacteria</taxon>
        <taxon>Pseudomonadati</taxon>
        <taxon>Bacteroidota</taxon>
        <taxon>Cytophagia</taxon>
        <taxon>Cytophagales</taxon>
        <taxon>Reichenbachiellaceae</taxon>
        <taxon>Reichenbachiella</taxon>
    </lineage>
</organism>
<dbReference type="Pfam" id="PF02367">
    <property type="entry name" value="TsaE"/>
    <property type="match status" value="1"/>
</dbReference>
<keyword evidence="6" id="KW-0479">Metal-binding</keyword>
<dbReference type="RefSeq" id="WP_264140098.1">
    <property type="nucleotide sequence ID" value="NZ_JAOYOD010000001.1"/>
</dbReference>
<dbReference type="InterPro" id="IPR027417">
    <property type="entry name" value="P-loop_NTPase"/>
</dbReference>
<evidence type="ECO:0000256" key="7">
    <source>
        <dbReference type="ARBA" id="ARBA00022741"/>
    </source>
</evidence>
<proteinExistence type="inferred from homology"/>
<dbReference type="Proteomes" id="UP001300692">
    <property type="component" value="Unassembled WGS sequence"/>
</dbReference>
<keyword evidence="12" id="KW-1185">Reference proteome</keyword>
<evidence type="ECO:0000256" key="10">
    <source>
        <dbReference type="ARBA" id="ARBA00032441"/>
    </source>
</evidence>
<keyword evidence="9" id="KW-0460">Magnesium</keyword>
<comment type="subcellular location">
    <subcellularLocation>
        <location evidence="1">Cytoplasm</location>
    </subcellularLocation>
</comment>
<name>A0ABT3D034_9BACT</name>
<evidence type="ECO:0000256" key="5">
    <source>
        <dbReference type="ARBA" id="ARBA00022694"/>
    </source>
</evidence>
<keyword evidence="4" id="KW-0963">Cytoplasm</keyword>
<gene>
    <name evidence="11" type="primary">tsaE</name>
    <name evidence="11" type="ORF">N7U62_21100</name>
</gene>
<evidence type="ECO:0000256" key="1">
    <source>
        <dbReference type="ARBA" id="ARBA00004496"/>
    </source>
</evidence>
<dbReference type="PANTHER" id="PTHR33540:SF2">
    <property type="entry name" value="TRNA THREONYLCARBAMOYLADENOSINE BIOSYNTHESIS PROTEIN TSAE"/>
    <property type="match status" value="1"/>
</dbReference>
<comment type="caution">
    <text evidence="11">The sequence shown here is derived from an EMBL/GenBank/DDBJ whole genome shotgun (WGS) entry which is preliminary data.</text>
</comment>
<accession>A0ABT3D034</accession>
<dbReference type="SUPFAM" id="SSF52540">
    <property type="entry name" value="P-loop containing nucleoside triphosphate hydrolases"/>
    <property type="match status" value="1"/>
</dbReference>
<evidence type="ECO:0000256" key="6">
    <source>
        <dbReference type="ARBA" id="ARBA00022723"/>
    </source>
</evidence>
<dbReference type="PANTHER" id="PTHR33540">
    <property type="entry name" value="TRNA THREONYLCARBAMOYLADENOSINE BIOSYNTHESIS PROTEIN TSAE"/>
    <property type="match status" value="1"/>
</dbReference>
<evidence type="ECO:0000256" key="8">
    <source>
        <dbReference type="ARBA" id="ARBA00022840"/>
    </source>
</evidence>
<comment type="similarity">
    <text evidence="2">Belongs to the TsaE family.</text>
</comment>
<reference evidence="11 12" key="1">
    <citation type="submission" date="2022-10" db="EMBL/GenBank/DDBJ databases">
        <title>Comparative genomics and taxonomic characterization of three novel marine species of genus Reichenbachiella exhibiting antioxidant and polysaccharide degradation activities.</title>
        <authorList>
            <person name="Muhammad N."/>
            <person name="Lee Y.-J."/>
            <person name="Ko J."/>
            <person name="Kim S.-G."/>
        </authorList>
    </citation>
    <scope>NUCLEOTIDE SEQUENCE [LARGE SCALE GENOMIC DNA]</scope>
    <source>
        <strain evidence="11 12">ABR2-5</strain>
    </source>
</reference>
<evidence type="ECO:0000256" key="2">
    <source>
        <dbReference type="ARBA" id="ARBA00007599"/>
    </source>
</evidence>
<keyword evidence="8" id="KW-0067">ATP-binding</keyword>
<evidence type="ECO:0000313" key="12">
    <source>
        <dbReference type="Proteomes" id="UP001300692"/>
    </source>
</evidence>
<dbReference type="Gene3D" id="3.40.50.300">
    <property type="entry name" value="P-loop containing nucleotide triphosphate hydrolases"/>
    <property type="match status" value="1"/>
</dbReference>
<sequence length="140" mass="16066">MEIALNSLAELPLVAQKVIEYAGDRRVWLFEGQMGAGKTTLIREICRELGVIDETSSPTFSLVNVYIDDKGEEYYHFDFYRLKDENEAFDIGADEYFYSGKHCFIEWGEKIPRLLPDQNLKINIKLGSDNSRTISLSTDD</sequence>
<dbReference type="NCBIfam" id="TIGR00150">
    <property type="entry name" value="T6A_YjeE"/>
    <property type="match status" value="1"/>
</dbReference>